<name>A0A377DEZ6_ECOLX</name>
<evidence type="ECO:0000256" key="2">
    <source>
        <dbReference type="ARBA" id="ARBA00022448"/>
    </source>
</evidence>
<dbReference type="GO" id="GO:0009279">
    <property type="term" value="C:cell outer membrane"/>
    <property type="evidence" value="ECO:0007669"/>
    <property type="project" value="UniProtKB-SubCell"/>
</dbReference>
<keyword evidence="4 8" id="KW-0812">Transmembrane</keyword>
<evidence type="ECO:0000256" key="3">
    <source>
        <dbReference type="ARBA" id="ARBA00022452"/>
    </source>
</evidence>
<evidence type="ECO:0000256" key="7">
    <source>
        <dbReference type="ARBA" id="ARBA00023237"/>
    </source>
</evidence>
<dbReference type="Pfam" id="PF00593">
    <property type="entry name" value="TonB_dep_Rec_b-barrel"/>
    <property type="match status" value="1"/>
</dbReference>
<dbReference type="AlphaFoldDB" id="A0A377DEZ6"/>
<evidence type="ECO:0000313" key="10">
    <source>
        <dbReference type="EMBL" id="STM19209.1"/>
    </source>
</evidence>
<comment type="similarity">
    <text evidence="8">Belongs to the TonB-dependent receptor family.</text>
</comment>
<gene>
    <name evidence="10" type="primary">fhuE_3</name>
    <name evidence="10" type="ORF">NCTC9962_06963</name>
</gene>
<reference evidence="10 11" key="1">
    <citation type="submission" date="2018-06" db="EMBL/GenBank/DDBJ databases">
        <authorList>
            <consortium name="Pathogen Informatics"/>
            <person name="Doyle S."/>
        </authorList>
    </citation>
    <scope>NUCLEOTIDE SEQUENCE [LARGE SCALE GENOMIC DNA]</scope>
    <source>
        <strain evidence="10 11">NCTC9962</strain>
    </source>
</reference>
<keyword evidence="7 8" id="KW-0998">Cell outer membrane</keyword>
<sequence>MPELTVGGGVNWQNRVYTDTVTPYGTFRAEQGSYALVDLFTRYQVTKNFSLQGNVNNLFDKTYDTNVEGSIVYGTPRNSALPARINSE</sequence>
<keyword evidence="5" id="KW-0798">TonB box</keyword>
<comment type="subcellular location">
    <subcellularLocation>
        <location evidence="1 8">Cell outer membrane</location>
        <topology evidence="1 8">Multi-pass membrane protein</topology>
    </subcellularLocation>
</comment>
<evidence type="ECO:0000256" key="1">
    <source>
        <dbReference type="ARBA" id="ARBA00004571"/>
    </source>
</evidence>
<dbReference type="InterPro" id="IPR039426">
    <property type="entry name" value="TonB-dep_rcpt-like"/>
</dbReference>
<dbReference type="Gene3D" id="2.40.170.20">
    <property type="entry name" value="TonB-dependent receptor, beta-barrel domain"/>
    <property type="match status" value="1"/>
</dbReference>
<feature type="domain" description="TonB-dependent receptor-like beta-barrel" evidence="9">
    <location>
        <begin position="8"/>
        <end position="58"/>
    </location>
</feature>
<dbReference type="GO" id="GO:0015344">
    <property type="term" value="F:siderophore uptake transmembrane transporter activity"/>
    <property type="evidence" value="ECO:0007669"/>
    <property type="project" value="TreeGrafter"/>
</dbReference>
<dbReference type="PROSITE" id="PS52016">
    <property type="entry name" value="TONB_DEPENDENT_REC_3"/>
    <property type="match status" value="1"/>
</dbReference>
<evidence type="ECO:0000256" key="8">
    <source>
        <dbReference type="PROSITE-ProRule" id="PRU01360"/>
    </source>
</evidence>
<organism evidence="10 11">
    <name type="scientific">Escherichia coli</name>
    <dbReference type="NCBI Taxonomy" id="562"/>
    <lineage>
        <taxon>Bacteria</taxon>
        <taxon>Pseudomonadati</taxon>
        <taxon>Pseudomonadota</taxon>
        <taxon>Gammaproteobacteria</taxon>
        <taxon>Enterobacterales</taxon>
        <taxon>Enterobacteriaceae</taxon>
        <taxon>Escherichia</taxon>
    </lineage>
</organism>
<proteinExistence type="inferred from homology"/>
<accession>A0A377DEZ6</accession>
<dbReference type="Proteomes" id="UP000254052">
    <property type="component" value="Unassembled WGS sequence"/>
</dbReference>
<keyword evidence="2 8" id="KW-0813">Transport</keyword>
<dbReference type="EMBL" id="UGED01000021">
    <property type="protein sequence ID" value="STM19209.1"/>
    <property type="molecule type" value="Genomic_DNA"/>
</dbReference>
<evidence type="ECO:0000256" key="5">
    <source>
        <dbReference type="ARBA" id="ARBA00023077"/>
    </source>
</evidence>
<evidence type="ECO:0000313" key="11">
    <source>
        <dbReference type="Proteomes" id="UP000254052"/>
    </source>
</evidence>
<evidence type="ECO:0000256" key="6">
    <source>
        <dbReference type="ARBA" id="ARBA00023136"/>
    </source>
</evidence>
<dbReference type="PANTHER" id="PTHR32552:SF74">
    <property type="entry name" value="HYDROXAMATE SIDEROPHORE RECEPTOR FHUE"/>
    <property type="match status" value="1"/>
</dbReference>
<dbReference type="InterPro" id="IPR000531">
    <property type="entry name" value="Beta-barrel_TonB"/>
</dbReference>
<protein>
    <submittedName>
        <fullName evidence="10">Ferric-rhodotorulic acid outer membrane transporter</fullName>
    </submittedName>
</protein>
<evidence type="ECO:0000259" key="9">
    <source>
        <dbReference type="Pfam" id="PF00593"/>
    </source>
</evidence>
<dbReference type="PANTHER" id="PTHR32552">
    <property type="entry name" value="FERRICHROME IRON RECEPTOR-RELATED"/>
    <property type="match status" value="1"/>
</dbReference>
<keyword evidence="3 8" id="KW-1134">Transmembrane beta strand</keyword>
<dbReference type="InterPro" id="IPR036942">
    <property type="entry name" value="Beta-barrel_TonB_sf"/>
</dbReference>
<dbReference type="SUPFAM" id="SSF56935">
    <property type="entry name" value="Porins"/>
    <property type="match status" value="1"/>
</dbReference>
<keyword evidence="6 8" id="KW-0472">Membrane</keyword>
<evidence type="ECO:0000256" key="4">
    <source>
        <dbReference type="ARBA" id="ARBA00022692"/>
    </source>
</evidence>